<dbReference type="AlphaFoldDB" id="A0A0H2ZMG1"/>
<dbReference type="KEGG" id="spd:SPD_1003"/>
<evidence type="ECO:0000313" key="2">
    <source>
        <dbReference type="Proteomes" id="UP000001452"/>
    </source>
</evidence>
<protein>
    <submittedName>
        <fullName evidence="1">Uncharacterized protein</fullName>
    </submittedName>
</protein>
<keyword evidence="2" id="KW-1185">Reference proteome</keyword>
<dbReference type="Proteomes" id="UP000001452">
    <property type="component" value="Chromosome"/>
</dbReference>
<dbReference type="HOGENOM" id="CLU_2994784_0_0_9"/>
<dbReference type="eggNOG" id="ENOG5032AYZ">
    <property type="taxonomic scope" value="Bacteria"/>
</dbReference>
<organism evidence="1 2">
    <name type="scientific">Streptococcus pneumoniae serotype 2 (strain D39 / NCTC 7466)</name>
    <dbReference type="NCBI Taxonomy" id="373153"/>
    <lineage>
        <taxon>Bacteria</taxon>
        <taxon>Bacillati</taxon>
        <taxon>Bacillota</taxon>
        <taxon>Bacilli</taxon>
        <taxon>Lactobacillales</taxon>
        <taxon>Streptococcaceae</taxon>
        <taxon>Streptococcus</taxon>
    </lineage>
</organism>
<gene>
    <name evidence="1" type="ordered locus">SPD_1003</name>
</gene>
<name>A0A0H2ZMG1_STRP2</name>
<sequence>MIKIYFTKFSENNNPFCKIFEIIFTSLIFQSILNKNKKIHYVKARLMWFEEIFEERE</sequence>
<accession>A0A0H2ZMG1</accession>
<dbReference type="PaxDb" id="373153-SPD_1003"/>
<dbReference type="EMBL" id="CP000410">
    <property type="protein sequence ID" value="ABJ53986.1"/>
    <property type="molecule type" value="Genomic_DNA"/>
</dbReference>
<proteinExistence type="predicted"/>
<evidence type="ECO:0000313" key="1">
    <source>
        <dbReference type="EMBL" id="ABJ53986.1"/>
    </source>
</evidence>
<reference evidence="1 2" key="1">
    <citation type="journal article" date="2007" name="J. Bacteriol.">
        <title>Genome sequence of Avery's virulent serotype 2 strain D39 of Streptococcus pneumoniae and comparison with that of unencapsulated laboratory strain R6.</title>
        <authorList>
            <person name="Lanie J.A."/>
            <person name="Ng W.L."/>
            <person name="Kazmierczak K.M."/>
            <person name="Andrzejewski T.M."/>
            <person name="Davidsen T.M."/>
            <person name="Wayne K.J."/>
            <person name="Tettelin H."/>
            <person name="Glass J.I."/>
            <person name="Winkler M.E."/>
        </authorList>
    </citation>
    <scope>NUCLEOTIDE SEQUENCE [LARGE SCALE GENOMIC DNA]</scope>
    <source>
        <strain evidence="2">D39 / NCTC 7466</strain>
    </source>
</reference>